<protein>
    <submittedName>
        <fullName evidence="6">Tripartite ATP-independent transporter DctP family solute receptor</fullName>
    </submittedName>
</protein>
<dbReference type="InterPro" id="IPR038404">
    <property type="entry name" value="TRAP_DctP_sf"/>
</dbReference>
<feature type="chain" id="PRO_5017604739" evidence="5">
    <location>
        <begin position="31"/>
        <end position="333"/>
    </location>
</feature>
<evidence type="ECO:0000256" key="1">
    <source>
        <dbReference type="ARBA" id="ARBA00004196"/>
    </source>
</evidence>
<evidence type="ECO:0000256" key="2">
    <source>
        <dbReference type="ARBA" id="ARBA00009023"/>
    </source>
</evidence>
<dbReference type="AlphaFoldDB" id="A0A3E0DN42"/>
<evidence type="ECO:0000256" key="5">
    <source>
        <dbReference type="SAM" id="SignalP"/>
    </source>
</evidence>
<sequence>MMTLHRHLKKIAKATLVGAAFAALATSANADTTLRGASMFDEQHAFTKTLMKFDELVGQYYSGDVTFDLRLNGELGVEKDYVTFLNQGVAIDYTILAPSNMARFAPSIPLMDMPFLFRDLDHWNAVLSSNVLAPLEKELSEKADIVIVGYAGGGTRNLISSEKISNMQELAGHKMRVMGAPIQAQVFNAIGAAPSAISYNEVYNAIQTGVVNGLENEAASIQNLKFYEVAPYLTKTAHSITVRPIVFSGKSYRKLPKDLQAAIMKAGKEAGNYGRELESREDAIKLKQMADAGQIMVSDFANREKLLEMVKPVQDNYAASLNATDLLTAIRNK</sequence>
<dbReference type="Gene3D" id="3.40.190.170">
    <property type="entry name" value="Bacterial extracellular solute-binding protein, family 7"/>
    <property type="match status" value="1"/>
</dbReference>
<evidence type="ECO:0000256" key="4">
    <source>
        <dbReference type="ARBA" id="ARBA00022729"/>
    </source>
</evidence>
<comment type="similarity">
    <text evidence="2">Belongs to the bacterial solute-binding protein 7 family.</text>
</comment>
<dbReference type="Proteomes" id="UP000256542">
    <property type="component" value="Unassembled WGS sequence"/>
</dbReference>
<dbReference type="CDD" id="cd13603">
    <property type="entry name" value="PBP2_TRAP_Siap_TeaA_like"/>
    <property type="match status" value="1"/>
</dbReference>
<dbReference type="GO" id="GO:0055085">
    <property type="term" value="P:transmembrane transport"/>
    <property type="evidence" value="ECO:0007669"/>
    <property type="project" value="InterPro"/>
</dbReference>
<dbReference type="PANTHER" id="PTHR33376:SF4">
    <property type="entry name" value="SIALIC ACID-BINDING PERIPLASMIC PROTEIN SIAP"/>
    <property type="match status" value="1"/>
</dbReference>
<gene>
    <name evidence="6" type="ORF">DFP81_10412</name>
</gene>
<dbReference type="GO" id="GO:0030288">
    <property type="term" value="C:outer membrane-bounded periplasmic space"/>
    <property type="evidence" value="ECO:0007669"/>
    <property type="project" value="InterPro"/>
</dbReference>
<keyword evidence="4 5" id="KW-0732">Signal</keyword>
<dbReference type="Pfam" id="PF03480">
    <property type="entry name" value="DctP"/>
    <property type="match status" value="1"/>
</dbReference>
<dbReference type="NCBIfam" id="NF037995">
    <property type="entry name" value="TRAP_S1"/>
    <property type="match status" value="1"/>
</dbReference>
<comment type="caution">
    <text evidence="6">The sequence shown here is derived from an EMBL/GenBank/DDBJ whole genome shotgun (WGS) entry which is preliminary data.</text>
</comment>
<keyword evidence="7" id="KW-1185">Reference proteome</keyword>
<keyword evidence="6" id="KW-0675">Receptor</keyword>
<comment type="subcellular location">
    <subcellularLocation>
        <location evidence="1">Cell envelope</location>
    </subcellularLocation>
</comment>
<evidence type="ECO:0000313" key="6">
    <source>
        <dbReference type="EMBL" id="REG84133.1"/>
    </source>
</evidence>
<dbReference type="PIRSF" id="PIRSF006470">
    <property type="entry name" value="DctB"/>
    <property type="match status" value="1"/>
</dbReference>
<proteinExistence type="inferred from homology"/>
<keyword evidence="3" id="KW-0813">Transport</keyword>
<dbReference type="InterPro" id="IPR018389">
    <property type="entry name" value="DctP_fam"/>
</dbReference>
<accession>A0A3E0DN42</accession>
<evidence type="ECO:0000313" key="7">
    <source>
        <dbReference type="Proteomes" id="UP000256542"/>
    </source>
</evidence>
<evidence type="ECO:0000256" key="3">
    <source>
        <dbReference type="ARBA" id="ARBA00022448"/>
    </source>
</evidence>
<organism evidence="6 7">
    <name type="scientific">Marinomonas pollencensis</name>
    <dbReference type="NCBI Taxonomy" id="491954"/>
    <lineage>
        <taxon>Bacteria</taxon>
        <taxon>Pseudomonadati</taxon>
        <taxon>Pseudomonadota</taxon>
        <taxon>Gammaproteobacteria</taxon>
        <taxon>Oceanospirillales</taxon>
        <taxon>Oceanospirillaceae</taxon>
        <taxon>Marinomonas</taxon>
    </lineage>
</organism>
<dbReference type="PANTHER" id="PTHR33376">
    <property type="match status" value="1"/>
</dbReference>
<dbReference type="EMBL" id="QUNG01000004">
    <property type="protein sequence ID" value="REG84133.1"/>
    <property type="molecule type" value="Genomic_DNA"/>
</dbReference>
<name>A0A3E0DN42_9GAMM</name>
<reference evidence="6 7" key="1">
    <citation type="submission" date="2018-08" db="EMBL/GenBank/DDBJ databases">
        <title>Genomic Encyclopedia of Type Strains, Phase III (KMG-III): the genomes of soil and plant-associated and newly described type strains.</title>
        <authorList>
            <person name="Whitman W."/>
        </authorList>
    </citation>
    <scope>NUCLEOTIDE SEQUENCE [LARGE SCALE GENOMIC DNA]</scope>
    <source>
        <strain evidence="6 7">CECT 7375</strain>
    </source>
</reference>
<dbReference type="RefSeq" id="WP_220342864.1">
    <property type="nucleotide sequence ID" value="NZ_QUNG01000004.1"/>
</dbReference>
<dbReference type="InterPro" id="IPR004682">
    <property type="entry name" value="TRAP_DctP"/>
</dbReference>
<feature type="signal peptide" evidence="5">
    <location>
        <begin position="1"/>
        <end position="30"/>
    </location>
</feature>